<feature type="signal peptide" evidence="1">
    <location>
        <begin position="1"/>
        <end position="21"/>
    </location>
</feature>
<dbReference type="EMBL" id="JBHUFV010000016">
    <property type="protein sequence ID" value="MFD1931956.1"/>
    <property type="molecule type" value="Genomic_DNA"/>
</dbReference>
<accession>A0ABW4SS35</accession>
<sequence length="296" mass="31192">MRAAILMTAVCALLVATPAQAVAIRPDTIALPNGFQPEGIAIGSRHAAYFGSRATGDIYRADLRTGEGRVISKGPGTASLGIKVDRRGRLFVAGGLGGDARVVDSRTGAVLKSFTLATAPSLVNDVFLAWDAAWFTDSTNPVLYKVPADLRGEVTRLPLTGAIRYGTGINANGITTTPDRRSLLIVQSNTGKLFKVNADTGATTEVDLGGESVANGDGLLLEGRTLYVVQNRLNAIAVVRLTADGSKGRVTKRITDPRFDIPATVARDGDRLYLPNARFSTPPTPDTTYSAVAVRP</sequence>
<proteinExistence type="predicted"/>
<dbReference type="Gene3D" id="2.130.10.10">
    <property type="entry name" value="YVTN repeat-like/Quinoprotein amine dehydrogenase"/>
    <property type="match status" value="2"/>
</dbReference>
<evidence type="ECO:0000313" key="2">
    <source>
        <dbReference type="EMBL" id="MFD1931956.1"/>
    </source>
</evidence>
<comment type="caution">
    <text evidence="2">The sequence shown here is derived from an EMBL/GenBank/DDBJ whole genome shotgun (WGS) entry which is preliminary data.</text>
</comment>
<evidence type="ECO:0000313" key="3">
    <source>
        <dbReference type="Proteomes" id="UP001597368"/>
    </source>
</evidence>
<reference evidence="3" key="1">
    <citation type="journal article" date="2019" name="Int. J. Syst. Evol. Microbiol.">
        <title>The Global Catalogue of Microorganisms (GCM) 10K type strain sequencing project: providing services to taxonomists for standard genome sequencing and annotation.</title>
        <authorList>
            <consortium name="The Broad Institute Genomics Platform"/>
            <consortium name="The Broad Institute Genome Sequencing Center for Infectious Disease"/>
            <person name="Wu L."/>
            <person name="Ma J."/>
        </authorList>
    </citation>
    <scope>NUCLEOTIDE SEQUENCE [LARGE SCALE GENOMIC DNA]</scope>
    <source>
        <strain evidence="3">ICMP 6774ER</strain>
    </source>
</reference>
<gene>
    <name evidence="2" type="ORF">ACFSKW_10760</name>
</gene>
<evidence type="ECO:0000256" key="1">
    <source>
        <dbReference type="SAM" id="SignalP"/>
    </source>
</evidence>
<keyword evidence="3" id="KW-1185">Reference proteome</keyword>
<dbReference type="InterPro" id="IPR015943">
    <property type="entry name" value="WD40/YVTN_repeat-like_dom_sf"/>
</dbReference>
<feature type="chain" id="PRO_5046204603" evidence="1">
    <location>
        <begin position="22"/>
        <end position="296"/>
    </location>
</feature>
<dbReference type="Proteomes" id="UP001597368">
    <property type="component" value="Unassembled WGS sequence"/>
</dbReference>
<organism evidence="2 3">
    <name type="scientific">Nonomuraea mangrovi</name>
    <dbReference type="NCBI Taxonomy" id="2316207"/>
    <lineage>
        <taxon>Bacteria</taxon>
        <taxon>Bacillati</taxon>
        <taxon>Actinomycetota</taxon>
        <taxon>Actinomycetes</taxon>
        <taxon>Streptosporangiales</taxon>
        <taxon>Streptosporangiaceae</taxon>
        <taxon>Nonomuraea</taxon>
    </lineage>
</organism>
<protein>
    <submittedName>
        <fullName evidence="2">SMP-30/gluconolactonase/LRE family protein</fullName>
    </submittedName>
</protein>
<dbReference type="RefSeq" id="WP_379571783.1">
    <property type="nucleotide sequence ID" value="NZ_JBHUFV010000016.1"/>
</dbReference>
<name>A0ABW4SS35_9ACTN</name>
<dbReference type="SUPFAM" id="SSF63829">
    <property type="entry name" value="Calcium-dependent phosphotriesterase"/>
    <property type="match status" value="1"/>
</dbReference>
<keyword evidence="1" id="KW-0732">Signal</keyword>